<feature type="transmembrane region" description="Helical" evidence="1">
    <location>
        <begin position="85"/>
        <end position="107"/>
    </location>
</feature>
<reference evidence="2 3" key="1">
    <citation type="submission" date="2019-03" db="EMBL/GenBank/DDBJ databases">
        <authorList>
            <person name="Kim M.K.M."/>
        </authorList>
    </citation>
    <scope>NUCLEOTIDE SEQUENCE [LARGE SCALE GENOMIC DNA]</scope>
    <source>
        <strain evidence="2 3">18JY15-6</strain>
    </source>
</reference>
<keyword evidence="1" id="KW-1133">Transmembrane helix</keyword>
<keyword evidence="1" id="KW-0472">Membrane</keyword>
<keyword evidence="1" id="KW-0812">Transmembrane</keyword>
<accession>A0A4R1BZT1</accession>
<comment type="caution">
    <text evidence="2">The sequence shown here is derived from an EMBL/GenBank/DDBJ whole genome shotgun (WGS) entry which is preliminary data.</text>
</comment>
<protein>
    <recommendedName>
        <fullName evidence="4">DUF2567 domain-containing protein</fullName>
    </recommendedName>
</protein>
<dbReference type="RefSeq" id="WP_131583785.1">
    <property type="nucleotide sequence ID" value="NZ_SJZJ01000016.1"/>
</dbReference>
<dbReference type="PROSITE" id="PS51257">
    <property type="entry name" value="PROKAR_LIPOPROTEIN"/>
    <property type="match status" value="1"/>
</dbReference>
<feature type="transmembrane region" description="Helical" evidence="1">
    <location>
        <begin position="58"/>
        <end position="78"/>
    </location>
</feature>
<dbReference type="EMBL" id="SJZJ01000016">
    <property type="protein sequence ID" value="TCJ23649.1"/>
    <property type="molecule type" value="Genomic_DNA"/>
</dbReference>
<proteinExistence type="predicted"/>
<evidence type="ECO:0000313" key="3">
    <source>
        <dbReference type="Proteomes" id="UP000295453"/>
    </source>
</evidence>
<gene>
    <name evidence="2" type="ORF">EPD65_10275</name>
</gene>
<dbReference type="OrthoDB" id="3789664at2"/>
<dbReference type="AlphaFoldDB" id="A0A4R1BZT1"/>
<sequence>MPSKRAVALGVLTVLACAAVGAVAGVGWWAWWKPAPVGQVYAHHPFFPPDAEFRSTGLYVAIASVLGLVVGIVGSVLFRRRPLVGVVSLVLGALAGSAAMLLTGWLLGPESALALARHAKDGAEIRASLRVQPGAAWCAMPFATAVGCLGVLLSQDHGDDGGQRLHAE</sequence>
<evidence type="ECO:0000256" key="1">
    <source>
        <dbReference type="SAM" id="Phobius"/>
    </source>
</evidence>
<dbReference type="Proteomes" id="UP000295453">
    <property type="component" value="Unassembled WGS sequence"/>
</dbReference>
<evidence type="ECO:0000313" key="2">
    <source>
        <dbReference type="EMBL" id="TCJ23649.1"/>
    </source>
</evidence>
<organism evidence="2 3">
    <name type="scientific">Nocardioides jejuensis</name>
    <dbReference type="NCBI Taxonomy" id="2502782"/>
    <lineage>
        <taxon>Bacteria</taxon>
        <taxon>Bacillati</taxon>
        <taxon>Actinomycetota</taxon>
        <taxon>Actinomycetes</taxon>
        <taxon>Propionibacteriales</taxon>
        <taxon>Nocardioidaceae</taxon>
        <taxon>Nocardioides</taxon>
    </lineage>
</organism>
<name>A0A4R1BZT1_9ACTN</name>
<evidence type="ECO:0008006" key="4">
    <source>
        <dbReference type="Google" id="ProtNLM"/>
    </source>
</evidence>
<keyword evidence="3" id="KW-1185">Reference proteome</keyword>